<keyword evidence="2" id="KW-1185">Reference proteome</keyword>
<dbReference type="RefSeq" id="WP_163890025.1">
    <property type="nucleotide sequence ID" value="NZ_BLLB01000002.1"/>
</dbReference>
<dbReference type="Proteomes" id="UP000465304">
    <property type="component" value="Unassembled WGS sequence"/>
</dbReference>
<gene>
    <name evidence="1" type="ORF">MHIP_32800</name>
</gene>
<evidence type="ECO:0008006" key="3">
    <source>
        <dbReference type="Google" id="ProtNLM"/>
    </source>
</evidence>
<proteinExistence type="predicted"/>
<dbReference type="EMBL" id="BLLB01000002">
    <property type="protein sequence ID" value="GFH02797.1"/>
    <property type="molecule type" value="Genomic_DNA"/>
</dbReference>
<organism evidence="1 2">
    <name type="scientific">Mycolicibacterium hippocampi</name>
    <dbReference type="NCBI Taxonomy" id="659824"/>
    <lineage>
        <taxon>Bacteria</taxon>
        <taxon>Bacillati</taxon>
        <taxon>Actinomycetota</taxon>
        <taxon>Actinomycetes</taxon>
        <taxon>Mycobacteriales</taxon>
        <taxon>Mycobacteriaceae</taxon>
        <taxon>Mycolicibacterium</taxon>
    </lineage>
</organism>
<sequence length="125" mass="13894">MNLSEDETQAALYCVTELVDRRRRAGVPVPNWMTKLGMRLKLASLMSPSGHESGCSETESEADRLIGTSEAATILQMTERHTRRIASDLDGEYIAGRLVFNLFTVTEYAQEKRNGRSGRSIRAAS</sequence>
<reference evidence="1 2" key="1">
    <citation type="journal article" date="2019" name="Emerg. Microbes Infect.">
        <title>Comprehensive subspecies identification of 175 nontuberculous mycobacteria species based on 7547 genomic profiles.</title>
        <authorList>
            <person name="Matsumoto Y."/>
            <person name="Kinjo T."/>
            <person name="Motooka D."/>
            <person name="Nabeya D."/>
            <person name="Jung N."/>
            <person name="Uechi K."/>
            <person name="Horii T."/>
            <person name="Iida T."/>
            <person name="Fujita J."/>
            <person name="Nakamura S."/>
        </authorList>
    </citation>
    <scope>NUCLEOTIDE SEQUENCE [LARGE SCALE GENOMIC DNA]</scope>
    <source>
        <strain evidence="1 2">JCM 30996</strain>
    </source>
</reference>
<name>A0A7I9ZQ16_9MYCO</name>
<evidence type="ECO:0000313" key="1">
    <source>
        <dbReference type="EMBL" id="GFH02797.1"/>
    </source>
</evidence>
<comment type="caution">
    <text evidence="1">The sequence shown here is derived from an EMBL/GenBank/DDBJ whole genome shotgun (WGS) entry which is preliminary data.</text>
</comment>
<dbReference type="AlphaFoldDB" id="A0A7I9ZQ16"/>
<evidence type="ECO:0000313" key="2">
    <source>
        <dbReference type="Proteomes" id="UP000465304"/>
    </source>
</evidence>
<accession>A0A7I9ZQ16</accession>
<protein>
    <recommendedName>
        <fullName evidence="3">Helix-turn-helix domain-containing protein</fullName>
    </recommendedName>
</protein>